<dbReference type="AlphaFoldDB" id="A0AA46I658"/>
<feature type="transmembrane region" description="Helical" evidence="1">
    <location>
        <begin position="82"/>
        <end position="99"/>
    </location>
</feature>
<dbReference type="InterPro" id="IPR008407">
    <property type="entry name" value="Brnchd-chn_aa_trnsp_AzlD"/>
</dbReference>
<evidence type="ECO:0000313" key="3">
    <source>
        <dbReference type="Proteomes" id="UP000294678"/>
    </source>
</evidence>
<accession>A0AA46I658</accession>
<keyword evidence="1" id="KW-0472">Membrane</keyword>
<keyword evidence="1" id="KW-0812">Transmembrane</keyword>
<proteinExistence type="predicted"/>
<protein>
    <submittedName>
        <fullName evidence="2">Branched-subunit amino acid transport protein AzlD</fullName>
    </submittedName>
</protein>
<feature type="transmembrane region" description="Helical" evidence="1">
    <location>
        <begin position="62"/>
        <end position="77"/>
    </location>
</feature>
<name>A0AA46I658_9FUSO</name>
<keyword evidence="1" id="KW-1133">Transmembrane helix</keyword>
<gene>
    <name evidence="2" type="ORF">EV215_0723</name>
</gene>
<organism evidence="2 3">
    <name type="scientific">Hypnocyclicus thermotrophus</name>
    <dbReference type="NCBI Taxonomy" id="1627895"/>
    <lineage>
        <taxon>Bacteria</taxon>
        <taxon>Fusobacteriati</taxon>
        <taxon>Fusobacteriota</taxon>
        <taxon>Fusobacteriia</taxon>
        <taxon>Fusobacteriales</taxon>
        <taxon>Fusobacteriaceae</taxon>
        <taxon>Hypnocyclicus</taxon>
    </lineage>
</organism>
<dbReference type="EMBL" id="SOBG01000002">
    <property type="protein sequence ID" value="TDT72027.1"/>
    <property type="molecule type" value="Genomic_DNA"/>
</dbReference>
<sequence>MNIKFLIIIITGAIINILLRAVPMLIPNIKNNKYIESFLGYVPYTALAALLIPDVFSSGKNVLSIIIALIIASIMILKKQNNLIIVFLTIFIVFLFNNYI</sequence>
<evidence type="ECO:0000313" key="2">
    <source>
        <dbReference type="EMBL" id="TDT72027.1"/>
    </source>
</evidence>
<dbReference type="Pfam" id="PF05437">
    <property type="entry name" value="AzlD"/>
    <property type="match status" value="1"/>
</dbReference>
<dbReference type="RefSeq" id="WP_134112614.1">
    <property type="nucleotide sequence ID" value="NZ_SOBG01000002.1"/>
</dbReference>
<reference evidence="2 3" key="1">
    <citation type="submission" date="2019-03" db="EMBL/GenBank/DDBJ databases">
        <title>Genomic Encyclopedia of Type Strains, Phase IV (KMG-IV): sequencing the most valuable type-strain genomes for metagenomic binning, comparative biology and taxonomic classification.</title>
        <authorList>
            <person name="Goeker M."/>
        </authorList>
    </citation>
    <scope>NUCLEOTIDE SEQUENCE [LARGE SCALE GENOMIC DNA]</scope>
    <source>
        <strain evidence="2 3">DSM 100055</strain>
    </source>
</reference>
<comment type="caution">
    <text evidence="2">The sequence shown here is derived from an EMBL/GenBank/DDBJ whole genome shotgun (WGS) entry which is preliminary data.</text>
</comment>
<evidence type="ECO:0000256" key="1">
    <source>
        <dbReference type="SAM" id="Phobius"/>
    </source>
</evidence>
<keyword evidence="3" id="KW-1185">Reference proteome</keyword>
<dbReference type="Proteomes" id="UP000294678">
    <property type="component" value="Unassembled WGS sequence"/>
</dbReference>
<feature type="transmembrane region" description="Helical" evidence="1">
    <location>
        <begin position="6"/>
        <end position="26"/>
    </location>
</feature>